<keyword evidence="2 4" id="KW-0378">Hydrolase</keyword>
<feature type="domain" description="Phospholipase/carboxylesterase/thioesterase" evidence="3">
    <location>
        <begin position="14"/>
        <end position="212"/>
    </location>
</feature>
<evidence type="ECO:0000256" key="1">
    <source>
        <dbReference type="ARBA" id="ARBA00006499"/>
    </source>
</evidence>
<reference evidence="4 5" key="1">
    <citation type="submission" date="2022-01" db="EMBL/GenBank/DDBJ databases">
        <authorList>
            <person name="Won M."/>
            <person name="Kim S.-J."/>
            <person name="Kwon S.-W."/>
        </authorList>
    </citation>
    <scope>NUCLEOTIDE SEQUENCE [LARGE SCALE GENOMIC DNA]</scope>
    <source>
        <strain evidence="4 5">KCTC 23505</strain>
    </source>
</reference>
<dbReference type="PANTHER" id="PTHR10655">
    <property type="entry name" value="LYSOPHOSPHOLIPASE-RELATED"/>
    <property type="match status" value="1"/>
</dbReference>
<comment type="similarity">
    <text evidence="1">Belongs to the AB hydrolase superfamily. AB hydrolase 2 family.</text>
</comment>
<dbReference type="Proteomes" id="UP001521209">
    <property type="component" value="Unassembled WGS sequence"/>
</dbReference>
<proteinExistence type="inferred from homology"/>
<dbReference type="InterPro" id="IPR003140">
    <property type="entry name" value="PLipase/COase/thioEstase"/>
</dbReference>
<dbReference type="Pfam" id="PF02230">
    <property type="entry name" value="Abhydrolase_2"/>
    <property type="match status" value="1"/>
</dbReference>
<keyword evidence="5" id="KW-1185">Reference proteome</keyword>
<organism evidence="4 5">
    <name type="scientific">Acidiphilium iwatense</name>
    <dbReference type="NCBI Taxonomy" id="768198"/>
    <lineage>
        <taxon>Bacteria</taxon>
        <taxon>Pseudomonadati</taxon>
        <taxon>Pseudomonadota</taxon>
        <taxon>Alphaproteobacteria</taxon>
        <taxon>Acetobacterales</taxon>
        <taxon>Acidocellaceae</taxon>
        <taxon>Acidiphilium</taxon>
    </lineage>
</organism>
<name>A0ABS9DXB3_9PROT</name>
<evidence type="ECO:0000256" key="2">
    <source>
        <dbReference type="ARBA" id="ARBA00022801"/>
    </source>
</evidence>
<dbReference type="GO" id="GO:0016787">
    <property type="term" value="F:hydrolase activity"/>
    <property type="evidence" value="ECO:0007669"/>
    <property type="project" value="UniProtKB-KW"/>
</dbReference>
<dbReference type="EMBL" id="JAKGBZ010000013">
    <property type="protein sequence ID" value="MCF3946773.1"/>
    <property type="molecule type" value="Genomic_DNA"/>
</dbReference>
<dbReference type="InterPro" id="IPR050565">
    <property type="entry name" value="LYPA1-2/EST-like"/>
</dbReference>
<dbReference type="RefSeq" id="WP_235704009.1">
    <property type="nucleotide sequence ID" value="NZ_JAKGBZ010000013.1"/>
</dbReference>
<dbReference type="Gene3D" id="3.40.50.1820">
    <property type="entry name" value="alpha/beta hydrolase"/>
    <property type="match status" value="1"/>
</dbReference>
<dbReference type="SUPFAM" id="SSF53474">
    <property type="entry name" value="alpha/beta-Hydrolases"/>
    <property type="match status" value="1"/>
</dbReference>
<comment type="caution">
    <text evidence="4">The sequence shown here is derived from an EMBL/GenBank/DDBJ whole genome shotgun (WGS) entry which is preliminary data.</text>
</comment>
<protein>
    <submittedName>
        <fullName evidence="4">Alpha/beta hydrolase</fullName>
    </submittedName>
</protein>
<evidence type="ECO:0000313" key="4">
    <source>
        <dbReference type="EMBL" id="MCF3946773.1"/>
    </source>
</evidence>
<evidence type="ECO:0000313" key="5">
    <source>
        <dbReference type="Proteomes" id="UP001521209"/>
    </source>
</evidence>
<dbReference type="InterPro" id="IPR029058">
    <property type="entry name" value="AB_hydrolase_fold"/>
</dbReference>
<accession>A0ABS9DXB3</accession>
<dbReference type="PANTHER" id="PTHR10655:SF17">
    <property type="entry name" value="LYSOPHOSPHOLIPASE-LIKE PROTEIN 1"/>
    <property type="match status" value="1"/>
</dbReference>
<sequence>MAMLDGPRFGPASGEAPKRLVVLCHGVGADGNDLIDLGPYWSRAMPDAVYVSPHAPEPYDMAPIGRQWFSIGNLDPATLGNGVRRARAALDGFIDAELARLGLPDDAYALAGFSQGAMTVLFTGLRRTTKPRAILAYSGALIAPESLGAELAGRPPVLLVHGEADEVVPVSRSRDAETVLRANEVPVQSLYVPKLGHGIDESGLSAGALFLQRAFASDALAS</sequence>
<evidence type="ECO:0000259" key="3">
    <source>
        <dbReference type="Pfam" id="PF02230"/>
    </source>
</evidence>
<gene>
    <name evidence="4" type="ORF">L2A60_08780</name>
</gene>